<evidence type="ECO:0000256" key="2">
    <source>
        <dbReference type="ARBA" id="ARBA00013081"/>
    </source>
</evidence>
<keyword evidence="3" id="KW-0378">Hydrolase</keyword>
<dbReference type="Proteomes" id="UP000054498">
    <property type="component" value="Unassembled WGS sequence"/>
</dbReference>
<accession>A0A0D2K6L2</accession>
<evidence type="ECO:0000256" key="7">
    <source>
        <dbReference type="SAM" id="SignalP"/>
    </source>
</evidence>
<evidence type="ECO:0000313" key="10">
    <source>
        <dbReference type="Proteomes" id="UP000054498"/>
    </source>
</evidence>
<dbReference type="EMBL" id="KK106245">
    <property type="protein sequence ID" value="KIY91828.1"/>
    <property type="molecule type" value="Genomic_DNA"/>
</dbReference>
<comment type="catalytic activity">
    <reaction evidence="6">
        <text>O-phospho-L-threonyl-[protein] + H2O = L-threonyl-[protein] + phosphate</text>
        <dbReference type="Rhea" id="RHEA:47004"/>
        <dbReference type="Rhea" id="RHEA-COMP:11060"/>
        <dbReference type="Rhea" id="RHEA-COMP:11605"/>
        <dbReference type="ChEBI" id="CHEBI:15377"/>
        <dbReference type="ChEBI" id="CHEBI:30013"/>
        <dbReference type="ChEBI" id="CHEBI:43474"/>
        <dbReference type="ChEBI" id="CHEBI:61977"/>
        <dbReference type="EC" id="3.1.3.16"/>
    </reaction>
</comment>
<dbReference type="PANTHER" id="PTHR23081">
    <property type="entry name" value="RNA POLYMERASE II CTD PHOSPHATASE"/>
    <property type="match status" value="1"/>
</dbReference>
<dbReference type="Gene3D" id="3.40.50.10190">
    <property type="entry name" value="BRCT domain"/>
    <property type="match status" value="1"/>
</dbReference>
<feature type="signal peptide" evidence="7">
    <location>
        <begin position="1"/>
        <end position="23"/>
    </location>
</feature>
<evidence type="ECO:0000259" key="8">
    <source>
        <dbReference type="SMART" id="SM00577"/>
    </source>
</evidence>
<sequence length="273" mass="29702">MSGRRRRRWWVLQALRLVSQGRAQVCACAGSPDQDLFRQQRAGAWAKLRPSARELLRRASEKFEVWGFSGAGRQHAAAAVELLGPRHFGGRVVAAPDGGGGGAQVVGKLLAQALEGREHLLVVLDDSSCPWPSDRRNLLVAERYAFMPSAHDRRRPSLLELGRDECPQRGMLAAASQILDRIHTQVFERAAARAPPEVWDARAVMDDHRRRVLAGVGLVFSRVGPQNADPRAHPLWRLAERFGGACSEAPGEGTTHVVAAAGGTDKATRVGVV</sequence>
<dbReference type="OrthoDB" id="10249888at2759"/>
<dbReference type="InterPro" id="IPR039189">
    <property type="entry name" value="Fcp1"/>
</dbReference>
<dbReference type="SUPFAM" id="SSF56784">
    <property type="entry name" value="HAD-like"/>
    <property type="match status" value="1"/>
</dbReference>
<dbReference type="STRING" id="145388.A0A0D2K6L2"/>
<dbReference type="AlphaFoldDB" id="A0A0D2K6L2"/>
<gene>
    <name evidence="9" type="ORF">MNEG_16135</name>
</gene>
<organism evidence="9 10">
    <name type="scientific">Monoraphidium neglectum</name>
    <dbReference type="NCBI Taxonomy" id="145388"/>
    <lineage>
        <taxon>Eukaryota</taxon>
        <taxon>Viridiplantae</taxon>
        <taxon>Chlorophyta</taxon>
        <taxon>core chlorophytes</taxon>
        <taxon>Chlorophyceae</taxon>
        <taxon>CS clade</taxon>
        <taxon>Sphaeropleales</taxon>
        <taxon>Selenastraceae</taxon>
        <taxon>Monoraphidium</taxon>
    </lineage>
</organism>
<dbReference type="GO" id="GO:0008420">
    <property type="term" value="F:RNA polymerase II CTD heptapeptide repeat phosphatase activity"/>
    <property type="evidence" value="ECO:0007669"/>
    <property type="project" value="InterPro"/>
</dbReference>
<dbReference type="InterPro" id="IPR004274">
    <property type="entry name" value="FCP1_dom"/>
</dbReference>
<dbReference type="PANTHER" id="PTHR23081:SF36">
    <property type="entry name" value="RNA POLYMERASE II SUBUNIT A C-TERMINAL DOMAIN PHOSPHATASE"/>
    <property type="match status" value="1"/>
</dbReference>
<evidence type="ECO:0000256" key="3">
    <source>
        <dbReference type="ARBA" id="ARBA00022801"/>
    </source>
</evidence>
<keyword evidence="7" id="KW-0732">Signal</keyword>
<proteinExistence type="predicted"/>
<evidence type="ECO:0000256" key="4">
    <source>
        <dbReference type="ARBA" id="ARBA00023242"/>
    </source>
</evidence>
<dbReference type="InterPro" id="IPR023214">
    <property type="entry name" value="HAD_sf"/>
</dbReference>
<comment type="subcellular location">
    <subcellularLocation>
        <location evidence="1">Nucleus</location>
    </subcellularLocation>
</comment>
<protein>
    <recommendedName>
        <fullName evidence="2">protein-serine/threonine phosphatase</fullName>
        <ecNumber evidence="2">3.1.3.16</ecNumber>
    </recommendedName>
</protein>
<dbReference type="InterPro" id="IPR036412">
    <property type="entry name" value="HAD-like_sf"/>
</dbReference>
<dbReference type="InterPro" id="IPR036420">
    <property type="entry name" value="BRCT_dom_sf"/>
</dbReference>
<feature type="domain" description="FCP1 homology" evidence="8">
    <location>
        <begin position="25"/>
        <end position="151"/>
    </location>
</feature>
<name>A0A0D2K6L2_9CHLO</name>
<feature type="chain" id="PRO_5002245969" description="protein-serine/threonine phosphatase" evidence="7">
    <location>
        <begin position="24"/>
        <end position="273"/>
    </location>
</feature>
<dbReference type="Gene3D" id="3.40.50.1000">
    <property type="entry name" value="HAD superfamily/HAD-like"/>
    <property type="match status" value="1"/>
</dbReference>
<keyword evidence="4" id="KW-0539">Nucleus</keyword>
<reference evidence="9 10" key="1">
    <citation type="journal article" date="2013" name="BMC Genomics">
        <title>Reconstruction of the lipid metabolism for the microalga Monoraphidium neglectum from its genome sequence reveals characteristics suitable for biofuel production.</title>
        <authorList>
            <person name="Bogen C."/>
            <person name="Al-Dilaimi A."/>
            <person name="Albersmeier A."/>
            <person name="Wichmann J."/>
            <person name="Grundmann M."/>
            <person name="Rupp O."/>
            <person name="Lauersen K.J."/>
            <person name="Blifernez-Klassen O."/>
            <person name="Kalinowski J."/>
            <person name="Goesmann A."/>
            <person name="Mussgnug J.H."/>
            <person name="Kruse O."/>
        </authorList>
    </citation>
    <scope>NUCLEOTIDE SEQUENCE [LARGE SCALE GENOMIC DNA]</scope>
    <source>
        <strain evidence="9 10">SAG 48.87</strain>
    </source>
</reference>
<evidence type="ECO:0000256" key="6">
    <source>
        <dbReference type="ARBA" id="ARBA00048336"/>
    </source>
</evidence>
<keyword evidence="10" id="KW-1185">Reference proteome</keyword>
<dbReference type="SMART" id="SM00577">
    <property type="entry name" value="CPDc"/>
    <property type="match status" value="1"/>
</dbReference>
<evidence type="ECO:0000313" key="9">
    <source>
        <dbReference type="EMBL" id="KIY91828.1"/>
    </source>
</evidence>
<evidence type="ECO:0000256" key="1">
    <source>
        <dbReference type="ARBA" id="ARBA00004123"/>
    </source>
</evidence>
<dbReference type="GeneID" id="25733865"/>
<dbReference type="GO" id="GO:0005634">
    <property type="term" value="C:nucleus"/>
    <property type="evidence" value="ECO:0007669"/>
    <property type="project" value="UniProtKB-SubCell"/>
</dbReference>
<dbReference type="KEGG" id="mng:MNEG_16135"/>
<evidence type="ECO:0000256" key="5">
    <source>
        <dbReference type="ARBA" id="ARBA00047761"/>
    </source>
</evidence>
<dbReference type="SUPFAM" id="SSF52113">
    <property type="entry name" value="BRCT domain"/>
    <property type="match status" value="1"/>
</dbReference>
<dbReference type="EC" id="3.1.3.16" evidence="2"/>
<dbReference type="RefSeq" id="XP_013890848.1">
    <property type="nucleotide sequence ID" value="XM_014035394.1"/>
</dbReference>
<comment type="catalytic activity">
    <reaction evidence="5">
        <text>O-phospho-L-seryl-[protein] + H2O = L-seryl-[protein] + phosphate</text>
        <dbReference type="Rhea" id="RHEA:20629"/>
        <dbReference type="Rhea" id="RHEA-COMP:9863"/>
        <dbReference type="Rhea" id="RHEA-COMP:11604"/>
        <dbReference type="ChEBI" id="CHEBI:15377"/>
        <dbReference type="ChEBI" id="CHEBI:29999"/>
        <dbReference type="ChEBI" id="CHEBI:43474"/>
        <dbReference type="ChEBI" id="CHEBI:83421"/>
        <dbReference type="EC" id="3.1.3.16"/>
    </reaction>
</comment>